<dbReference type="STRING" id="113562.SAMN04489716_5905"/>
<evidence type="ECO:0000313" key="6">
    <source>
        <dbReference type="EMBL" id="SDT70202.1"/>
    </source>
</evidence>
<keyword evidence="1" id="KW-0285">Flavoprotein</keyword>
<gene>
    <name evidence="6" type="ORF">SAMN04489716_5905</name>
</gene>
<dbReference type="PANTHER" id="PTHR42847:SF4">
    <property type="entry name" value="ALKANESULFONATE MONOOXYGENASE-RELATED"/>
    <property type="match status" value="1"/>
</dbReference>
<dbReference type="InterPro" id="IPR050172">
    <property type="entry name" value="SsuD_RutA_monooxygenase"/>
</dbReference>
<dbReference type="Pfam" id="PF00296">
    <property type="entry name" value="Bac_luciferase"/>
    <property type="match status" value="1"/>
</dbReference>
<dbReference type="Proteomes" id="UP000198688">
    <property type="component" value="Chromosome I"/>
</dbReference>
<dbReference type="GO" id="GO:0008726">
    <property type="term" value="F:alkanesulfonate monooxygenase activity"/>
    <property type="evidence" value="ECO:0007669"/>
    <property type="project" value="TreeGrafter"/>
</dbReference>
<accession>A0A1H2CIX5</accession>
<sequence>MNELAHDIYSSCPPLRDHSPSSYRKRLIDVARWTEEAGFKGILTHTDNASLDPWATAQLIIEHTETLVPIVAVNPIYMHPLSTARMINTFAYLHGRRVDLNLVSGGFARHLRAAGCSLDHDQRYDRLAEYGEVLRLLLAAEKPVSHAGRYYELKSAALSPQIPPDMMPGFFMSGASDAARNAQEKLGVTRLAYPREIGTYQGPSPLRRGGVGWGVIARETADEAWAVARRRFPIDKRGEKIHDFASAGVQSRWHQHLSEDAVAAGAQESVYWLYPFRSYQAFSPYLVGSHAEVAGLLSRYFALGVSAVVLDVDGTLEEADLHHARIAFDLVGGKKS</sequence>
<dbReference type="GO" id="GO:0046306">
    <property type="term" value="P:alkanesulfonate catabolic process"/>
    <property type="evidence" value="ECO:0007669"/>
    <property type="project" value="TreeGrafter"/>
</dbReference>
<organism evidence="6 7">
    <name type="scientific">Actinoplanes derwentensis</name>
    <dbReference type="NCBI Taxonomy" id="113562"/>
    <lineage>
        <taxon>Bacteria</taxon>
        <taxon>Bacillati</taxon>
        <taxon>Actinomycetota</taxon>
        <taxon>Actinomycetes</taxon>
        <taxon>Micromonosporales</taxon>
        <taxon>Micromonosporaceae</taxon>
        <taxon>Actinoplanes</taxon>
    </lineage>
</organism>
<evidence type="ECO:0000256" key="3">
    <source>
        <dbReference type="ARBA" id="ARBA00023002"/>
    </source>
</evidence>
<feature type="domain" description="Luciferase-like" evidence="5">
    <location>
        <begin position="19"/>
        <end position="306"/>
    </location>
</feature>
<dbReference type="SUPFAM" id="SSF51679">
    <property type="entry name" value="Bacterial luciferase-like"/>
    <property type="match status" value="1"/>
</dbReference>
<dbReference type="OrthoDB" id="9814695at2"/>
<proteinExistence type="predicted"/>
<protein>
    <submittedName>
        <fullName evidence="6">Alkanesulfonate monooxygenase</fullName>
    </submittedName>
</protein>
<name>A0A1H2CIX5_9ACTN</name>
<dbReference type="Gene3D" id="3.20.20.30">
    <property type="entry name" value="Luciferase-like domain"/>
    <property type="match status" value="1"/>
</dbReference>
<dbReference type="RefSeq" id="WP_157751832.1">
    <property type="nucleotide sequence ID" value="NZ_BOMJ01000086.1"/>
</dbReference>
<dbReference type="InterPro" id="IPR011251">
    <property type="entry name" value="Luciferase-like_dom"/>
</dbReference>
<evidence type="ECO:0000256" key="1">
    <source>
        <dbReference type="ARBA" id="ARBA00022630"/>
    </source>
</evidence>
<dbReference type="InterPro" id="IPR036661">
    <property type="entry name" value="Luciferase-like_sf"/>
</dbReference>
<keyword evidence="4 6" id="KW-0503">Monooxygenase</keyword>
<reference evidence="6 7" key="1">
    <citation type="submission" date="2016-10" db="EMBL/GenBank/DDBJ databases">
        <authorList>
            <person name="de Groot N.N."/>
        </authorList>
    </citation>
    <scope>NUCLEOTIDE SEQUENCE [LARGE SCALE GENOMIC DNA]</scope>
    <source>
        <strain evidence="6 7">DSM 43941</strain>
    </source>
</reference>
<evidence type="ECO:0000256" key="2">
    <source>
        <dbReference type="ARBA" id="ARBA00022643"/>
    </source>
</evidence>
<evidence type="ECO:0000256" key="4">
    <source>
        <dbReference type="ARBA" id="ARBA00023033"/>
    </source>
</evidence>
<evidence type="ECO:0000259" key="5">
    <source>
        <dbReference type="Pfam" id="PF00296"/>
    </source>
</evidence>
<dbReference type="PANTHER" id="PTHR42847">
    <property type="entry name" value="ALKANESULFONATE MONOOXYGENASE"/>
    <property type="match status" value="1"/>
</dbReference>
<keyword evidence="3" id="KW-0560">Oxidoreductase</keyword>
<dbReference type="EMBL" id="LT629758">
    <property type="protein sequence ID" value="SDT70202.1"/>
    <property type="molecule type" value="Genomic_DNA"/>
</dbReference>
<keyword evidence="2" id="KW-0288">FMN</keyword>
<dbReference type="AlphaFoldDB" id="A0A1H2CIX5"/>
<evidence type="ECO:0000313" key="7">
    <source>
        <dbReference type="Proteomes" id="UP000198688"/>
    </source>
</evidence>
<keyword evidence="7" id="KW-1185">Reference proteome</keyword>